<accession>A0ACB8RYK9</accession>
<dbReference type="Proteomes" id="UP000814033">
    <property type="component" value="Unassembled WGS sequence"/>
</dbReference>
<name>A0ACB8RYK9_9AGAM</name>
<evidence type="ECO:0000313" key="2">
    <source>
        <dbReference type="Proteomes" id="UP000814033"/>
    </source>
</evidence>
<reference evidence="1" key="1">
    <citation type="submission" date="2021-02" db="EMBL/GenBank/DDBJ databases">
        <authorList>
            <consortium name="DOE Joint Genome Institute"/>
            <person name="Ahrendt S."/>
            <person name="Looney B.P."/>
            <person name="Miyauchi S."/>
            <person name="Morin E."/>
            <person name="Drula E."/>
            <person name="Courty P.E."/>
            <person name="Chicoki N."/>
            <person name="Fauchery L."/>
            <person name="Kohler A."/>
            <person name="Kuo A."/>
            <person name="Labutti K."/>
            <person name="Pangilinan J."/>
            <person name="Lipzen A."/>
            <person name="Riley R."/>
            <person name="Andreopoulos W."/>
            <person name="He G."/>
            <person name="Johnson J."/>
            <person name="Barry K.W."/>
            <person name="Grigoriev I.V."/>
            <person name="Nagy L."/>
            <person name="Hibbett D."/>
            <person name="Henrissat B."/>
            <person name="Matheny P.B."/>
            <person name="Labbe J."/>
            <person name="Martin F."/>
        </authorList>
    </citation>
    <scope>NUCLEOTIDE SEQUENCE</scope>
    <source>
        <strain evidence="1">FP105234-sp</strain>
    </source>
</reference>
<sequence>MSSSDTLPQTLDRARMMSDAHRGLLATPPEIILRIFSYLDIPDLAALAAASGYLAVLAADPVLHRARILVVAPSRVSHSLFAVGPEGAPLRPSVPELVHRGVMRGLGIERHWRMGLYFYSPLSVTHYETSVRLQRRYASNIVASNLRQRPRNHAMHMLYTSHVFPDVESSTPWISRSLLPVMRKLKWCIRRDGLAKMVRDGKATTGEAAKPTIAQWIERRGTILVGESERVRLAICPGIKNLVTFYEHLAEEL</sequence>
<dbReference type="EMBL" id="MU275875">
    <property type="protein sequence ID" value="KAI0049258.1"/>
    <property type="molecule type" value="Genomic_DNA"/>
</dbReference>
<organism evidence="1 2">
    <name type="scientific">Auriscalpium vulgare</name>
    <dbReference type="NCBI Taxonomy" id="40419"/>
    <lineage>
        <taxon>Eukaryota</taxon>
        <taxon>Fungi</taxon>
        <taxon>Dikarya</taxon>
        <taxon>Basidiomycota</taxon>
        <taxon>Agaricomycotina</taxon>
        <taxon>Agaricomycetes</taxon>
        <taxon>Russulales</taxon>
        <taxon>Auriscalpiaceae</taxon>
        <taxon>Auriscalpium</taxon>
    </lineage>
</organism>
<keyword evidence="2" id="KW-1185">Reference proteome</keyword>
<comment type="caution">
    <text evidence="1">The sequence shown here is derived from an EMBL/GenBank/DDBJ whole genome shotgun (WGS) entry which is preliminary data.</text>
</comment>
<gene>
    <name evidence="1" type="ORF">FA95DRAFT_1557055</name>
</gene>
<proteinExistence type="predicted"/>
<evidence type="ECO:0000313" key="1">
    <source>
        <dbReference type="EMBL" id="KAI0049258.1"/>
    </source>
</evidence>
<reference evidence="1" key="2">
    <citation type="journal article" date="2022" name="New Phytol.">
        <title>Evolutionary transition to the ectomycorrhizal habit in the genomes of a hyperdiverse lineage of mushroom-forming fungi.</title>
        <authorList>
            <person name="Looney B."/>
            <person name="Miyauchi S."/>
            <person name="Morin E."/>
            <person name="Drula E."/>
            <person name="Courty P.E."/>
            <person name="Kohler A."/>
            <person name="Kuo A."/>
            <person name="LaButti K."/>
            <person name="Pangilinan J."/>
            <person name="Lipzen A."/>
            <person name="Riley R."/>
            <person name="Andreopoulos W."/>
            <person name="He G."/>
            <person name="Johnson J."/>
            <person name="Nolan M."/>
            <person name="Tritt A."/>
            <person name="Barry K.W."/>
            <person name="Grigoriev I.V."/>
            <person name="Nagy L.G."/>
            <person name="Hibbett D."/>
            <person name="Henrissat B."/>
            <person name="Matheny P.B."/>
            <person name="Labbe J."/>
            <person name="Martin F.M."/>
        </authorList>
    </citation>
    <scope>NUCLEOTIDE SEQUENCE</scope>
    <source>
        <strain evidence="1">FP105234-sp</strain>
    </source>
</reference>
<protein>
    <submittedName>
        <fullName evidence="1">Uncharacterized protein</fullName>
    </submittedName>
</protein>